<dbReference type="Proteomes" id="UP000078559">
    <property type="component" value="Chromosome 6"/>
</dbReference>
<name>A0A194W3Z6_CYTMA</name>
<protein>
    <submittedName>
        <fullName evidence="1">Uncharacterized protein</fullName>
    </submittedName>
</protein>
<evidence type="ECO:0000313" key="2">
    <source>
        <dbReference type="Proteomes" id="UP000078559"/>
    </source>
</evidence>
<gene>
    <name evidence="1" type="ORF">VM1G_11652</name>
</gene>
<sequence length="61" mass="6815">MLDEAKGLCERVDSDHWELSMSGQGFDISTLITLTADLARCWHIAGSPVMPSMPRDKPLQR</sequence>
<reference evidence="1" key="1">
    <citation type="submission" date="2014-12" db="EMBL/GenBank/DDBJ databases">
        <title>Genome Sequence of Valsa Canker Pathogens Uncovers a Specific Adaption of Colonization on Woody Bark.</title>
        <authorList>
            <person name="Yin Z."/>
            <person name="Liu H."/>
            <person name="Gao X."/>
            <person name="Li Z."/>
            <person name="Song N."/>
            <person name="Ke X."/>
            <person name="Dai Q."/>
            <person name="Wu Y."/>
            <person name="Sun Y."/>
            <person name="Xu J.-R."/>
            <person name="Kang Z.K."/>
            <person name="Wang L."/>
            <person name="Huang L."/>
        </authorList>
    </citation>
    <scope>NUCLEOTIDE SEQUENCE [LARGE SCALE GENOMIC DNA]</scope>
    <source>
        <strain evidence="1">03-8</strain>
    </source>
</reference>
<organism evidence="1 2">
    <name type="scientific">Cytospora mali</name>
    <name type="common">Apple Valsa canker fungus</name>
    <name type="synonym">Valsa mali</name>
    <dbReference type="NCBI Taxonomy" id="578113"/>
    <lineage>
        <taxon>Eukaryota</taxon>
        <taxon>Fungi</taxon>
        <taxon>Dikarya</taxon>
        <taxon>Ascomycota</taxon>
        <taxon>Pezizomycotina</taxon>
        <taxon>Sordariomycetes</taxon>
        <taxon>Sordariomycetidae</taxon>
        <taxon>Diaporthales</taxon>
        <taxon>Cytosporaceae</taxon>
        <taxon>Cytospora</taxon>
    </lineage>
</organism>
<proteinExistence type="predicted"/>
<keyword evidence="2" id="KW-1185">Reference proteome</keyword>
<dbReference type="AlphaFoldDB" id="A0A194W3Z6"/>
<accession>A0A194W3Z6</accession>
<dbReference type="EMBL" id="CM003103">
    <property type="protein sequence ID" value="KUI70803.1"/>
    <property type="molecule type" value="Genomic_DNA"/>
</dbReference>
<evidence type="ECO:0000313" key="1">
    <source>
        <dbReference type="EMBL" id="KUI70803.1"/>
    </source>
</evidence>